<keyword evidence="1" id="KW-1133">Transmembrane helix</keyword>
<evidence type="ECO:0000256" key="1">
    <source>
        <dbReference type="SAM" id="Phobius"/>
    </source>
</evidence>
<keyword evidence="3" id="KW-1185">Reference proteome</keyword>
<sequence>MASQLNLSSRKAADHSKKARIFSSDSQCNVRVMYSLLSGLNATTALTRWEWIGEAVTIDSWAWVHCIHFFFGLQMIYSVSVLTQVTYQKIHSGKIWIGDSFASLSTSGLVLRAIIVVISWALDSFWALNEYTMSRASILTGSQPVLVHRELVHADIMVIFLGLVGLVSSIFRERIDPSVAIVWFEFVHQYRLSFLRSAPALIDKIASYSRIRHFSLHRSFPQRIW</sequence>
<protein>
    <recommendedName>
        <fullName evidence="4">Transmembrane protein</fullName>
    </recommendedName>
</protein>
<feature type="transmembrane region" description="Helical" evidence="1">
    <location>
        <begin position="61"/>
        <end position="83"/>
    </location>
</feature>
<feature type="transmembrane region" description="Helical" evidence="1">
    <location>
        <begin position="151"/>
        <end position="171"/>
    </location>
</feature>
<evidence type="ECO:0000313" key="3">
    <source>
        <dbReference type="Proteomes" id="UP001632037"/>
    </source>
</evidence>
<dbReference type="Proteomes" id="UP001632037">
    <property type="component" value="Unassembled WGS sequence"/>
</dbReference>
<evidence type="ECO:0000313" key="2">
    <source>
        <dbReference type="EMBL" id="KAL3667503.1"/>
    </source>
</evidence>
<keyword evidence="1" id="KW-0472">Membrane</keyword>
<dbReference type="EMBL" id="JBIMZQ010000014">
    <property type="protein sequence ID" value="KAL3667503.1"/>
    <property type="molecule type" value="Genomic_DNA"/>
</dbReference>
<proteinExistence type="predicted"/>
<feature type="transmembrane region" description="Helical" evidence="1">
    <location>
        <begin position="95"/>
        <end position="122"/>
    </location>
</feature>
<dbReference type="AlphaFoldDB" id="A0ABD3FKS2"/>
<evidence type="ECO:0008006" key="4">
    <source>
        <dbReference type="Google" id="ProtNLM"/>
    </source>
</evidence>
<reference evidence="2 3" key="1">
    <citation type="submission" date="2024-09" db="EMBL/GenBank/DDBJ databases">
        <title>Genome sequencing and assembly of Phytophthora oleae, isolate VK10A, causative agent of rot of olive drupes.</title>
        <authorList>
            <person name="Conti Taguali S."/>
            <person name="Riolo M."/>
            <person name="La Spada F."/>
            <person name="Cacciola S.O."/>
            <person name="Dionisio G."/>
        </authorList>
    </citation>
    <scope>NUCLEOTIDE SEQUENCE [LARGE SCALE GENOMIC DNA]</scope>
    <source>
        <strain evidence="2 3">VK10A</strain>
    </source>
</reference>
<organism evidence="2 3">
    <name type="scientific">Phytophthora oleae</name>
    <dbReference type="NCBI Taxonomy" id="2107226"/>
    <lineage>
        <taxon>Eukaryota</taxon>
        <taxon>Sar</taxon>
        <taxon>Stramenopiles</taxon>
        <taxon>Oomycota</taxon>
        <taxon>Peronosporomycetes</taxon>
        <taxon>Peronosporales</taxon>
        <taxon>Peronosporaceae</taxon>
        <taxon>Phytophthora</taxon>
    </lineage>
</organism>
<gene>
    <name evidence="2" type="ORF">V7S43_007723</name>
</gene>
<accession>A0ABD3FKS2</accession>
<keyword evidence="1" id="KW-0812">Transmembrane</keyword>
<name>A0ABD3FKS2_9STRA</name>
<comment type="caution">
    <text evidence="2">The sequence shown here is derived from an EMBL/GenBank/DDBJ whole genome shotgun (WGS) entry which is preliminary data.</text>
</comment>